<accession>B7ZY76</accession>
<organism evidence="1">
    <name type="scientific">Zea mays</name>
    <name type="common">Maize</name>
    <dbReference type="NCBI Taxonomy" id="4577"/>
    <lineage>
        <taxon>Eukaryota</taxon>
        <taxon>Viridiplantae</taxon>
        <taxon>Streptophyta</taxon>
        <taxon>Embryophyta</taxon>
        <taxon>Tracheophyta</taxon>
        <taxon>Spermatophyta</taxon>
        <taxon>Magnoliopsida</taxon>
        <taxon>Liliopsida</taxon>
        <taxon>Poales</taxon>
        <taxon>Poaceae</taxon>
        <taxon>PACMAD clade</taxon>
        <taxon>Panicoideae</taxon>
        <taxon>Andropogonodae</taxon>
        <taxon>Andropogoneae</taxon>
        <taxon>Tripsacinae</taxon>
        <taxon>Zea</taxon>
    </lineage>
</organism>
<name>B7ZY76_MAIZE</name>
<dbReference type="EMBL" id="BT054268">
    <property type="protein sequence ID" value="ACL52875.1"/>
    <property type="molecule type" value="mRNA"/>
</dbReference>
<dbReference type="HOGENOM" id="CLU_2295802_0_0_1"/>
<reference evidence="1" key="1">
    <citation type="journal article" date="2009" name="PLoS Genet.">
        <title>Sequencing, mapping, and analysis of 27,455 maize full-length cDNAs.</title>
        <authorList>
            <person name="Soderlund C."/>
            <person name="Descour A."/>
            <person name="Kudrna D."/>
            <person name="Bomhoff M."/>
            <person name="Boyd L."/>
            <person name="Currie J."/>
            <person name="Angelova A."/>
            <person name="Collura K."/>
            <person name="Wissotski M."/>
            <person name="Ashley E."/>
            <person name="Morrow D."/>
            <person name="Fernandes J."/>
            <person name="Walbot V."/>
            <person name="Yu Y."/>
        </authorList>
    </citation>
    <scope>NUCLEOTIDE SEQUENCE</scope>
    <source>
        <strain evidence="1">B73</strain>
    </source>
</reference>
<dbReference type="ExpressionAtlas" id="B7ZY76">
    <property type="expression patterns" value="baseline and differential"/>
</dbReference>
<proteinExistence type="evidence at transcript level"/>
<sequence>MTAPQSHRGAAVAAAKQGACASATMVVPSSPQGAPGFAVVSQEAEDVAALSSPLGPPGFWVVPQQVAVAPQQGAPVMAPPQGATMVPPQQQHFAPEMVPGS</sequence>
<evidence type="ECO:0000313" key="1">
    <source>
        <dbReference type="EMBL" id="ACL52875.1"/>
    </source>
</evidence>
<dbReference type="AlphaFoldDB" id="B7ZY76"/>
<protein>
    <submittedName>
        <fullName evidence="1">Uncharacterized protein</fullName>
    </submittedName>
</protein>